<keyword evidence="9" id="KW-0732">Signal</keyword>
<dbReference type="InterPro" id="IPR050371">
    <property type="entry name" value="Fungal_virulence_M36"/>
</dbReference>
<keyword evidence="12" id="KW-1185">Reference proteome</keyword>
<comment type="cofactor">
    <cofactor evidence="1 7">
        <name>Zn(2+)</name>
        <dbReference type="ChEBI" id="CHEBI:29105"/>
    </cofactor>
</comment>
<dbReference type="EC" id="3.4.24.-" evidence="7"/>
<evidence type="ECO:0000313" key="11">
    <source>
        <dbReference type="EMBL" id="KNE72650.1"/>
    </source>
</evidence>
<comment type="similarity">
    <text evidence="7">Belongs to the peptidase M36 family.</text>
</comment>
<dbReference type="GO" id="GO:0006508">
    <property type="term" value="P:proteolysis"/>
    <property type="evidence" value="ECO:0007669"/>
    <property type="project" value="UniProtKB-KW"/>
</dbReference>
<keyword evidence="6 7" id="KW-0482">Metalloprotease</keyword>
<dbReference type="GO" id="GO:0004222">
    <property type="term" value="F:metalloendopeptidase activity"/>
    <property type="evidence" value="ECO:0007669"/>
    <property type="project" value="InterPro"/>
</dbReference>
<dbReference type="PANTHER" id="PTHR33478:SF1">
    <property type="entry name" value="EXTRACELLULAR METALLOPROTEINASE MEP"/>
    <property type="match status" value="1"/>
</dbReference>
<dbReference type="STRING" id="578462.A0A0L0TD96"/>
<evidence type="ECO:0000256" key="3">
    <source>
        <dbReference type="ARBA" id="ARBA00022723"/>
    </source>
</evidence>
<dbReference type="GO" id="GO:0005615">
    <property type="term" value="C:extracellular space"/>
    <property type="evidence" value="ECO:0007669"/>
    <property type="project" value="InterPro"/>
</dbReference>
<evidence type="ECO:0000256" key="5">
    <source>
        <dbReference type="ARBA" id="ARBA00022833"/>
    </source>
</evidence>
<feature type="region of interest" description="Disordered" evidence="8">
    <location>
        <begin position="206"/>
        <end position="233"/>
    </location>
</feature>
<evidence type="ECO:0000256" key="6">
    <source>
        <dbReference type="ARBA" id="ARBA00023049"/>
    </source>
</evidence>
<feature type="domain" description="FTP" evidence="10">
    <location>
        <begin position="113"/>
        <end position="161"/>
    </location>
</feature>
<dbReference type="OrthoDB" id="3227768at2759"/>
<evidence type="ECO:0000256" key="2">
    <source>
        <dbReference type="ARBA" id="ARBA00022670"/>
    </source>
</evidence>
<keyword evidence="4 7" id="KW-0378">Hydrolase</keyword>
<dbReference type="PANTHER" id="PTHR33478">
    <property type="entry name" value="EXTRACELLULAR METALLOPROTEINASE MEP"/>
    <property type="match status" value="1"/>
</dbReference>
<gene>
    <name evidence="11" type="ORF">AMAG_16411</name>
</gene>
<keyword evidence="7" id="KW-0964">Secreted</keyword>
<protein>
    <recommendedName>
        <fullName evidence="7">Extracellular metalloproteinase</fullName>
        <ecNumber evidence="7">3.4.24.-</ecNumber>
    </recommendedName>
    <alternativeName>
        <fullName evidence="7">Fungalysin</fullName>
    </alternativeName>
</protein>
<dbReference type="InterPro" id="IPR001842">
    <property type="entry name" value="Peptidase_M36"/>
</dbReference>
<dbReference type="Pfam" id="PF02128">
    <property type="entry name" value="Peptidase_M36"/>
    <property type="match status" value="1"/>
</dbReference>
<keyword evidence="3 7" id="KW-0479">Metal-binding</keyword>
<accession>A0A0L0TD96</accession>
<dbReference type="eggNOG" id="ENOG502QTDC">
    <property type="taxonomic scope" value="Eukaryota"/>
</dbReference>
<dbReference type="Pfam" id="PF07504">
    <property type="entry name" value="FTP"/>
    <property type="match status" value="1"/>
</dbReference>
<dbReference type="EMBL" id="GG745382">
    <property type="protein sequence ID" value="KNE72650.1"/>
    <property type="molecule type" value="Genomic_DNA"/>
</dbReference>
<keyword evidence="7" id="KW-0865">Zymogen</keyword>
<evidence type="ECO:0000256" key="8">
    <source>
        <dbReference type="SAM" id="MobiDB-lite"/>
    </source>
</evidence>
<evidence type="ECO:0000256" key="9">
    <source>
        <dbReference type="SAM" id="SignalP"/>
    </source>
</evidence>
<dbReference type="Gene3D" id="3.10.170.10">
    <property type="match status" value="1"/>
</dbReference>
<feature type="signal peptide" evidence="9">
    <location>
        <begin position="1"/>
        <end position="50"/>
    </location>
</feature>
<evidence type="ECO:0000313" key="12">
    <source>
        <dbReference type="Proteomes" id="UP000054350"/>
    </source>
</evidence>
<name>A0A0L0TD96_ALLM3</name>
<dbReference type="VEuPathDB" id="FungiDB:AMAG_16411"/>
<dbReference type="Proteomes" id="UP000054350">
    <property type="component" value="Unassembled WGS sequence"/>
</dbReference>
<organism evidence="11 12">
    <name type="scientific">Allomyces macrogynus (strain ATCC 38327)</name>
    <name type="common">Allomyces javanicus var. macrogynus</name>
    <dbReference type="NCBI Taxonomy" id="578462"/>
    <lineage>
        <taxon>Eukaryota</taxon>
        <taxon>Fungi</taxon>
        <taxon>Fungi incertae sedis</taxon>
        <taxon>Blastocladiomycota</taxon>
        <taxon>Blastocladiomycetes</taxon>
        <taxon>Blastocladiales</taxon>
        <taxon>Blastocladiaceae</taxon>
        <taxon>Allomyces</taxon>
    </lineage>
</organism>
<comment type="subcellular location">
    <subcellularLocation>
        <location evidence="7">Secreted</location>
    </subcellularLocation>
</comment>
<evidence type="ECO:0000256" key="7">
    <source>
        <dbReference type="RuleBase" id="RU364017"/>
    </source>
</evidence>
<proteinExistence type="inferred from homology"/>
<dbReference type="SUPFAM" id="SSF55486">
    <property type="entry name" value="Metalloproteases ('zincins'), catalytic domain"/>
    <property type="match status" value="1"/>
</dbReference>
<keyword evidence="5 7" id="KW-0862">Zinc</keyword>
<feature type="chain" id="PRO_5005548515" description="Extracellular metalloproteinase" evidence="9">
    <location>
        <begin position="51"/>
        <end position="446"/>
    </location>
</feature>
<evidence type="ECO:0000256" key="4">
    <source>
        <dbReference type="ARBA" id="ARBA00022801"/>
    </source>
</evidence>
<reference evidence="11 12" key="1">
    <citation type="submission" date="2009-11" db="EMBL/GenBank/DDBJ databases">
        <title>Annotation of Allomyces macrogynus ATCC 38327.</title>
        <authorList>
            <consortium name="The Broad Institute Genome Sequencing Platform"/>
            <person name="Russ C."/>
            <person name="Cuomo C."/>
            <person name="Burger G."/>
            <person name="Gray M.W."/>
            <person name="Holland P.W.H."/>
            <person name="King N."/>
            <person name="Lang F.B.F."/>
            <person name="Roger A.J."/>
            <person name="Ruiz-Trillo I."/>
            <person name="Young S.K."/>
            <person name="Zeng Q."/>
            <person name="Gargeya S."/>
            <person name="Fitzgerald M."/>
            <person name="Haas B."/>
            <person name="Abouelleil A."/>
            <person name="Alvarado L."/>
            <person name="Arachchi H.M."/>
            <person name="Berlin A."/>
            <person name="Chapman S.B."/>
            <person name="Gearin G."/>
            <person name="Goldberg J."/>
            <person name="Griggs A."/>
            <person name="Gujja S."/>
            <person name="Hansen M."/>
            <person name="Heiman D."/>
            <person name="Howarth C."/>
            <person name="Larimer J."/>
            <person name="Lui A."/>
            <person name="MacDonald P.J.P."/>
            <person name="McCowen C."/>
            <person name="Montmayeur A."/>
            <person name="Murphy C."/>
            <person name="Neiman D."/>
            <person name="Pearson M."/>
            <person name="Priest M."/>
            <person name="Roberts A."/>
            <person name="Saif S."/>
            <person name="Shea T."/>
            <person name="Sisk P."/>
            <person name="Stolte C."/>
            <person name="Sykes S."/>
            <person name="Wortman J."/>
            <person name="Nusbaum C."/>
            <person name="Birren B."/>
        </authorList>
    </citation>
    <scope>NUCLEOTIDE SEQUENCE [LARGE SCALE GENOMIC DNA]</scope>
    <source>
        <strain evidence="11 12">ATCC 38327</strain>
    </source>
</reference>
<dbReference type="InterPro" id="IPR011096">
    <property type="entry name" value="FTP_domain"/>
</dbReference>
<evidence type="ECO:0000256" key="1">
    <source>
        <dbReference type="ARBA" id="ARBA00001947"/>
    </source>
</evidence>
<evidence type="ECO:0000259" key="10">
    <source>
        <dbReference type="Pfam" id="PF07504"/>
    </source>
</evidence>
<sequence length="446" mass="47705">MLSPISPTVRILPAILIAILGLRQIGPHKRFAALFLVALLVLHALTQVHASQVAPAAQRSVKKSPTIFNQPFKILPPVNSLDAANAQLLPDTTDPRDVAKEHLTATLGFPENEWVIKNVVKTSTGVTAVYVRQLINGLEVVNGDINLNIQNGQVKSIGDSFYRGARPSQPDLAALSAAASSGLSSSSVQSPVDAFKSLAAFVGSPSPTTVHVEPSPTPTDQTGTSDDLPPTTNPALFQITSEIAKQPVPVRRAYVQDGNNLKLVYSFQLQQEDNWYHGHVNAVTGDVEAVNDWIANAIYPVIPVGVASPDAGPIVNVNENDVALTYASPQGWHKAGMLAFTDTRGNNVDKIPLTSDPAKNGRPDFRPFAPDFTKIAGQYTAGATVQLNYVLNSAHDPAYQHGFDEVSGNFQIENFGNGGFGDDAMKELVQHREGVINAFFSTPPDG</sequence>
<reference evidence="12" key="2">
    <citation type="submission" date="2009-11" db="EMBL/GenBank/DDBJ databases">
        <title>The Genome Sequence of Allomyces macrogynus strain ATCC 38327.</title>
        <authorList>
            <consortium name="The Broad Institute Genome Sequencing Platform"/>
            <person name="Russ C."/>
            <person name="Cuomo C."/>
            <person name="Shea T."/>
            <person name="Young S.K."/>
            <person name="Zeng Q."/>
            <person name="Koehrsen M."/>
            <person name="Haas B."/>
            <person name="Borodovsky M."/>
            <person name="Guigo R."/>
            <person name="Alvarado L."/>
            <person name="Berlin A."/>
            <person name="Borenstein D."/>
            <person name="Chen Z."/>
            <person name="Engels R."/>
            <person name="Freedman E."/>
            <person name="Gellesch M."/>
            <person name="Goldberg J."/>
            <person name="Griggs A."/>
            <person name="Gujja S."/>
            <person name="Heiman D."/>
            <person name="Hepburn T."/>
            <person name="Howarth C."/>
            <person name="Jen D."/>
            <person name="Larson L."/>
            <person name="Lewis B."/>
            <person name="Mehta T."/>
            <person name="Park D."/>
            <person name="Pearson M."/>
            <person name="Roberts A."/>
            <person name="Saif S."/>
            <person name="Shenoy N."/>
            <person name="Sisk P."/>
            <person name="Stolte C."/>
            <person name="Sykes S."/>
            <person name="Walk T."/>
            <person name="White J."/>
            <person name="Yandava C."/>
            <person name="Burger G."/>
            <person name="Gray M.W."/>
            <person name="Holland P.W.H."/>
            <person name="King N."/>
            <person name="Lang F.B.F."/>
            <person name="Roger A.J."/>
            <person name="Ruiz-Trillo I."/>
            <person name="Lander E."/>
            <person name="Nusbaum C."/>
        </authorList>
    </citation>
    <scope>NUCLEOTIDE SEQUENCE [LARGE SCALE GENOMIC DNA]</scope>
    <source>
        <strain evidence="12">ATCC 38327</strain>
    </source>
</reference>
<keyword evidence="2 7" id="KW-0645">Protease</keyword>
<dbReference type="AlphaFoldDB" id="A0A0L0TD96"/>
<dbReference type="GO" id="GO:0008270">
    <property type="term" value="F:zinc ion binding"/>
    <property type="evidence" value="ECO:0007669"/>
    <property type="project" value="InterPro"/>
</dbReference>